<dbReference type="SUPFAM" id="SSF53271">
    <property type="entry name" value="PRTase-like"/>
    <property type="match status" value="1"/>
</dbReference>
<accession>A0A7V5UF77</accession>
<dbReference type="InterPro" id="IPR000836">
    <property type="entry name" value="PRTase_dom"/>
</dbReference>
<dbReference type="CDD" id="cd06223">
    <property type="entry name" value="PRTases_typeI"/>
    <property type="match status" value="1"/>
</dbReference>
<dbReference type="EMBL" id="DROD01000514">
    <property type="protein sequence ID" value="HHJ53127.1"/>
    <property type="molecule type" value="Genomic_DNA"/>
</dbReference>
<dbReference type="GO" id="GO:0005737">
    <property type="term" value="C:cytoplasm"/>
    <property type="evidence" value="ECO:0007669"/>
    <property type="project" value="TreeGrafter"/>
</dbReference>
<dbReference type="GO" id="GO:0006207">
    <property type="term" value="P:'de novo' pyrimidine nucleobase biosynthetic process"/>
    <property type="evidence" value="ECO:0007669"/>
    <property type="project" value="TreeGrafter"/>
</dbReference>
<feature type="non-terminal residue" evidence="1">
    <location>
        <position position="84"/>
    </location>
</feature>
<dbReference type="GO" id="GO:0004588">
    <property type="term" value="F:orotate phosphoribosyltransferase activity"/>
    <property type="evidence" value="ECO:0007669"/>
    <property type="project" value="TreeGrafter"/>
</dbReference>
<organism evidence="1">
    <name type="scientific">Caldithrix abyssi</name>
    <dbReference type="NCBI Taxonomy" id="187145"/>
    <lineage>
        <taxon>Bacteria</taxon>
        <taxon>Pseudomonadati</taxon>
        <taxon>Calditrichota</taxon>
        <taxon>Calditrichia</taxon>
        <taxon>Calditrichales</taxon>
        <taxon>Calditrichaceae</taxon>
        <taxon>Caldithrix</taxon>
    </lineage>
</organism>
<dbReference type="Proteomes" id="UP000886124">
    <property type="component" value="Unassembled WGS sequence"/>
</dbReference>
<name>A0A7V5UF77_CALAY</name>
<comment type="caution">
    <text evidence="1">The sequence shown here is derived from an EMBL/GenBank/DDBJ whole genome shotgun (WGS) entry which is preliminary data.</text>
</comment>
<proteinExistence type="predicted"/>
<dbReference type="GO" id="GO:0006221">
    <property type="term" value="P:pyrimidine nucleotide biosynthetic process"/>
    <property type="evidence" value="ECO:0007669"/>
    <property type="project" value="TreeGrafter"/>
</dbReference>
<reference evidence="1" key="1">
    <citation type="journal article" date="2020" name="mSystems">
        <title>Genome- and Community-Level Interaction Insights into Carbon Utilization and Element Cycling Functions of Hydrothermarchaeota in Hydrothermal Sediment.</title>
        <authorList>
            <person name="Zhou Z."/>
            <person name="Liu Y."/>
            <person name="Xu W."/>
            <person name="Pan J."/>
            <person name="Luo Z.H."/>
            <person name="Li M."/>
        </authorList>
    </citation>
    <scope>NUCLEOTIDE SEQUENCE [LARGE SCALE GENOMIC DNA]</scope>
    <source>
        <strain evidence="1">HyVt-527</strain>
    </source>
</reference>
<protein>
    <submittedName>
        <fullName evidence="1">Orotate phosphoribosyltransferase</fullName>
    </submittedName>
</protein>
<dbReference type="PANTHER" id="PTHR46683:SF1">
    <property type="entry name" value="OROTATE PHOSPHORIBOSYLTRANSFERASE 1-RELATED"/>
    <property type="match status" value="1"/>
</dbReference>
<sequence length="84" mass="9232">MITKQELIRFLIDQQALRFGHFTLKSGISSPFFINIGEICTGSGLNFLGQALAERIRSDYGLVDVLFGPPYKAISMVTAAAMAY</sequence>
<dbReference type="PANTHER" id="PTHR46683">
    <property type="entry name" value="OROTATE PHOSPHORIBOSYLTRANSFERASE 1-RELATED"/>
    <property type="match status" value="1"/>
</dbReference>
<dbReference type="GO" id="GO:0046132">
    <property type="term" value="P:pyrimidine ribonucleoside biosynthetic process"/>
    <property type="evidence" value="ECO:0007669"/>
    <property type="project" value="TreeGrafter"/>
</dbReference>
<dbReference type="Gene3D" id="3.40.50.2020">
    <property type="match status" value="1"/>
</dbReference>
<dbReference type="AlphaFoldDB" id="A0A7V5UF77"/>
<keyword evidence="1" id="KW-0808">Transferase</keyword>
<gene>
    <name evidence="1" type="ORF">ENJ89_08020</name>
</gene>
<evidence type="ECO:0000313" key="1">
    <source>
        <dbReference type="EMBL" id="HHJ53127.1"/>
    </source>
</evidence>
<keyword evidence="1" id="KW-0328">Glycosyltransferase</keyword>
<dbReference type="InterPro" id="IPR029057">
    <property type="entry name" value="PRTase-like"/>
</dbReference>